<reference evidence="2 3" key="1">
    <citation type="journal article" date="2015" name="Parasit. Vectors">
        <title>Draft genome of the scabies mite.</title>
        <authorList>
            <person name="Rider S.D.Jr."/>
            <person name="Morgan M.S."/>
            <person name="Arlian L.G."/>
        </authorList>
    </citation>
    <scope>NUCLEOTIDE SEQUENCE [LARGE SCALE GENOMIC DNA]</scope>
    <source>
        <strain evidence="2">Arlian Lab</strain>
    </source>
</reference>
<feature type="compositionally biased region" description="Basic and acidic residues" evidence="1">
    <location>
        <begin position="77"/>
        <end position="86"/>
    </location>
</feature>
<feature type="compositionally biased region" description="Low complexity" evidence="1">
    <location>
        <begin position="42"/>
        <end position="68"/>
    </location>
</feature>
<protein>
    <submittedName>
        <fullName evidence="2">Uncharacterized protein</fullName>
    </submittedName>
</protein>
<accession>A0A132A1P9</accession>
<dbReference type="EMBL" id="JXLN01010027">
    <property type="protein sequence ID" value="KPM04978.1"/>
    <property type="molecule type" value="Genomic_DNA"/>
</dbReference>
<dbReference type="VEuPathDB" id="VectorBase:SSCA005841"/>
<dbReference type="OrthoDB" id="10034726at2759"/>
<comment type="caution">
    <text evidence="2">The sequence shown here is derived from an EMBL/GenBank/DDBJ whole genome shotgun (WGS) entry which is preliminary data.</text>
</comment>
<feature type="compositionally biased region" description="Polar residues" evidence="1">
    <location>
        <begin position="24"/>
        <end position="33"/>
    </location>
</feature>
<dbReference type="AlphaFoldDB" id="A0A132A1P9"/>
<name>A0A132A1P9_SARSC</name>
<feature type="region of interest" description="Disordered" evidence="1">
    <location>
        <begin position="1"/>
        <end position="89"/>
    </location>
</feature>
<organism evidence="2 3">
    <name type="scientific">Sarcoptes scabiei</name>
    <name type="common">Itch mite</name>
    <name type="synonym">Acarus scabiei</name>
    <dbReference type="NCBI Taxonomy" id="52283"/>
    <lineage>
        <taxon>Eukaryota</taxon>
        <taxon>Metazoa</taxon>
        <taxon>Ecdysozoa</taxon>
        <taxon>Arthropoda</taxon>
        <taxon>Chelicerata</taxon>
        <taxon>Arachnida</taxon>
        <taxon>Acari</taxon>
        <taxon>Acariformes</taxon>
        <taxon>Sarcoptiformes</taxon>
        <taxon>Astigmata</taxon>
        <taxon>Psoroptidia</taxon>
        <taxon>Sarcoptoidea</taxon>
        <taxon>Sarcoptidae</taxon>
        <taxon>Sarcoptinae</taxon>
        <taxon>Sarcoptes</taxon>
    </lineage>
</organism>
<dbReference type="Proteomes" id="UP000616769">
    <property type="component" value="Unassembled WGS sequence"/>
</dbReference>
<sequence length="106" mass="11716">MQTRSSISGSNQSDDDNRIDQNHHNTISGVMNSKSEEKHCRLLPLPSTRSSSSPTMVSSISASASIATTNPQQFRVHPKESMESKRERKAAKTLAIITDSKNYKII</sequence>
<evidence type="ECO:0000313" key="2">
    <source>
        <dbReference type="EMBL" id="KPM04978.1"/>
    </source>
</evidence>
<feature type="compositionally biased region" description="Polar residues" evidence="1">
    <location>
        <begin position="1"/>
        <end position="12"/>
    </location>
</feature>
<evidence type="ECO:0000313" key="3">
    <source>
        <dbReference type="Proteomes" id="UP000616769"/>
    </source>
</evidence>
<evidence type="ECO:0000256" key="1">
    <source>
        <dbReference type="SAM" id="MobiDB-lite"/>
    </source>
</evidence>
<proteinExistence type="predicted"/>
<gene>
    <name evidence="2" type="ORF">QR98_0034360</name>
</gene>